<dbReference type="RefSeq" id="WP_316413669.1">
    <property type="nucleotide sequence ID" value="NZ_AP027080.1"/>
</dbReference>
<name>A0AA48H012_9BACT</name>
<evidence type="ECO:0000259" key="1">
    <source>
        <dbReference type="Pfam" id="PF13614"/>
    </source>
</evidence>
<dbReference type="InterPro" id="IPR050678">
    <property type="entry name" value="DNA_Partitioning_ATPase"/>
</dbReference>
<dbReference type="KEGG" id="msil:METEAL_41600"/>
<evidence type="ECO:0000313" key="3">
    <source>
        <dbReference type="Proteomes" id="UP001238179"/>
    </source>
</evidence>
<dbReference type="Gene3D" id="3.40.50.300">
    <property type="entry name" value="P-loop containing nucleotide triphosphate hydrolases"/>
    <property type="match status" value="1"/>
</dbReference>
<dbReference type="CDD" id="cd02042">
    <property type="entry name" value="ParAB_family"/>
    <property type="match status" value="1"/>
</dbReference>
<protein>
    <submittedName>
        <fullName evidence="2">Chromosome partitioning protein ParA</fullName>
    </submittedName>
</protein>
<dbReference type="Pfam" id="PF13614">
    <property type="entry name" value="AAA_31"/>
    <property type="match status" value="1"/>
</dbReference>
<dbReference type="FunFam" id="3.40.50.300:FF:000285">
    <property type="entry name" value="Sporulation initiation inhibitor Soj"/>
    <property type="match status" value="1"/>
</dbReference>
<gene>
    <name evidence="2" type="ORF">METEAL_41600</name>
</gene>
<dbReference type="PANTHER" id="PTHR13696">
    <property type="entry name" value="P-LOOP CONTAINING NUCLEOSIDE TRIPHOSPHATE HYDROLASE"/>
    <property type="match status" value="1"/>
</dbReference>
<keyword evidence="3" id="KW-1185">Reference proteome</keyword>
<dbReference type="SUPFAM" id="SSF52540">
    <property type="entry name" value="P-loop containing nucleoside triphosphate hydrolases"/>
    <property type="match status" value="1"/>
</dbReference>
<evidence type="ECO:0000313" key="2">
    <source>
        <dbReference type="EMBL" id="BDU74986.1"/>
    </source>
</evidence>
<dbReference type="InterPro" id="IPR027417">
    <property type="entry name" value="P-loop_NTPase"/>
</dbReference>
<organism evidence="2 3">
    <name type="scientific">Mesoterricola silvestris</name>
    <dbReference type="NCBI Taxonomy" id="2927979"/>
    <lineage>
        <taxon>Bacteria</taxon>
        <taxon>Pseudomonadati</taxon>
        <taxon>Acidobacteriota</taxon>
        <taxon>Holophagae</taxon>
        <taxon>Holophagales</taxon>
        <taxon>Holophagaceae</taxon>
        <taxon>Mesoterricola</taxon>
    </lineage>
</organism>
<sequence length="261" mass="28001">MTARIIALANQKGGVGKTTSAINLAASLAMMEKLVLLVDFDPQGHSTTGLGFPKPDNRAGSYALMKGAPVEALILTTEVPMLQVVPAGKDLAQLEFELFELPELQVLRRALQPVLDKFDYILIDPPPSLGMITLNALTAADEVIIPMPCEFLAMDGLAELVETIRRIQAGPNAALKLGGILLTMAEERTNLGSAVASEVRAAFPGKVFQTQIPRNIRLAEAPSHGKPVAFYDLRSKGAQAYLNLAKEWLGIEEPLIPRGPA</sequence>
<dbReference type="AlphaFoldDB" id="A0AA48H012"/>
<feature type="domain" description="AAA" evidence="1">
    <location>
        <begin position="4"/>
        <end position="176"/>
    </location>
</feature>
<proteinExistence type="predicted"/>
<dbReference type="Proteomes" id="UP001238179">
    <property type="component" value="Chromosome"/>
</dbReference>
<dbReference type="EMBL" id="AP027080">
    <property type="protein sequence ID" value="BDU74986.1"/>
    <property type="molecule type" value="Genomic_DNA"/>
</dbReference>
<reference evidence="3" key="1">
    <citation type="journal article" date="2023" name="Int. J. Syst. Evol. Microbiol.">
        <title>Mesoterricola silvestris gen. nov., sp. nov., Mesoterricola sediminis sp. nov., Geothrix oryzae sp. nov., Geothrix edaphica sp. nov., Geothrix rubra sp. nov., and Geothrix limicola sp. nov., six novel members of Acidobacteriota isolated from soils.</title>
        <authorList>
            <person name="Itoh H."/>
            <person name="Sugisawa Y."/>
            <person name="Mise K."/>
            <person name="Xu Z."/>
            <person name="Kuniyasu M."/>
            <person name="Ushijima N."/>
            <person name="Kawano K."/>
            <person name="Kobayashi E."/>
            <person name="Shiratori Y."/>
            <person name="Masuda Y."/>
            <person name="Senoo K."/>
        </authorList>
    </citation>
    <scope>NUCLEOTIDE SEQUENCE [LARGE SCALE GENOMIC DNA]</scope>
    <source>
        <strain evidence="3">W79</strain>
    </source>
</reference>
<accession>A0AA48H012</accession>
<dbReference type="PANTHER" id="PTHR13696:SF52">
    <property type="entry name" value="PARA FAMILY PROTEIN CT_582"/>
    <property type="match status" value="1"/>
</dbReference>
<dbReference type="InterPro" id="IPR025669">
    <property type="entry name" value="AAA_dom"/>
</dbReference>